<name>A0A3S5CJQ5_9PLAT</name>
<accession>A0A3S5CJQ5</accession>
<reference evidence="1" key="1">
    <citation type="submission" date="2018-11" db="EMBL/GenBank/DDBJ databases">
        <authorList>
            <consortium name="Pathogen Informatics"/>
        </authorList>
    </citation>
    <scope>NUCLEOTIDE SEQUENCE</scope>
</reference>
<evidence type="ECO:0000313" key="2">
    <source>
        <dbReference type="Proteomes" id="UP000784294"/>
    </source>
</evidence>
<comment type="caution">
    <text evidence="1">The sequence shown here is derived from an EMBL/GenBank/DDBJ whole genome shotgun (WGS) entry which is preliminary data.</text>
</comment>
<dbReference type="Proteomes" id="UP000784294">
    <property type="component" value="Unassembled WGS sequence"/>
</dbReference>
<gene>
    <name evidence="1" type="ORF">PXEA_LOCUS7359</name>
</gene>
<protein>
    <submittedName>
        <fullName evidence="1">Uncharacterized protein</fullName>
    </submittedName>
</protein>
<evidence type="ECO:0000313" key="1">
    <source>
        <dbReference type="EMBL" id="VEL13919.1"/>
    </source>
</evidence>
<dbReference type="AlphaFoldDB" id="A0A3S5CJQ5"/>
<sequence>MAEFWLPHTVCERTERSSRKSHCLTCHLPSLLTWVAEDGSSARHLRFTGSQSSPAEAIPPQRVEFHRLKRASVSPNGLYLLLEWHSGMEVDKSCYLLTINLCKCLFFTRSAE</sequence>
<organism evidence="1 2">
    <name type="scientific">Protopolystoma xenopodis</name>
    <dbReference type="NCBI Taxonomy" id="117903"/>
    <lineage>
        <taxon>Eukaryota</taxon>
        <taxon>Metazoa</taxon>
        <taxon>Spiralia</taxon>
        <taxon>Lophotrochozoa</taxon>
        <taxon>Platyhelminthes</taxon>
        <taxon>Monogenea</taxon>
        <taxon>Polyopisthocotylea</taxon>
        <taxon>Polystomatidea</taxon>
        <taxon>Polystomatidae</taxon>
        <taxon>Protopolystoma</taxon>
    </lineage>
</organism>
<dbReference type="EMBL" id="CAAALY010019388">
    <property type="protein sequence ID" value="VEL13919.1"/>
    <property type="molecule type" value="Genomic_DNA"/>
</dbReference>
<proteinExistence type="predicted"/>
<keyword evidence="2" id="KW-1185">Reference proteome</keyword>